<feature type="region of interest" description="Disordered" evidence="1">
    <location>
        <begin position="168"/>
        <end position="196"/>
    </location>
</feature>
<evidence type="ECO:0000313" key="2">
    <source>
        <dbReference type="EMBL" id="GFN07958.1"/>
    </source>
</evidence>
<evidence type="ECO:0000256" key="1">
    <source>
        <dbReference type="SAM" id="MobiDB-lite"/>
    </source>
</evidence>
<dbReference type="Pfam" id="PF13671">
    <property type="entry name" value="AAA_33"/>
    <property type="match status" value="1"/>
</dbReference>
<dbReference type="PANTHER" id="PTHR37807:SF3">
    <property type="entry name" value="OS07G0160300 PROTEIN"/>
    <property type="match status" value="1"/>
</dbReference>
<dbReference type="Proteomes" id="UP000498740">
    <property type="component" value="Unassembled WGS sequence"/>
</dbReference>
<protein>
    <submittedName>
        <fullName evidence="2">Kinase</fullName>
    </submittedName>
</protein>
<dbReference type="SUPFAM" id="SSF52540">
    <property type="entry name" value="P-loop containing nucleoside triphosphate hydrolases"/>
    <property type="match status" value="1"/>
</dbReference>
<accession>A0A7J0CZU8</accession>
<name>A0A7J0CZU8_STRMI</name>
<dbReference type="InterPro" id="IPR027417">
    <property type="entry name" value="P-loop_NTPase"/>
</dbReference>
<dbReference type="GO" id="GO:0016301">
    <property type="term" value="F:kinase activity"/>
    <property type="evidence" value="ECO:0007669"/>
    <property type="project" value="UniProtKB-KW"/>
</dbReference>
<organism evidence="2 3">
    <name type="scientific">Streptomyces microflavus</name>
    <name type="common">Streptomyces lipmanii</name>
    <dbReference type="NCBI Taxonomy" id="1919"/>
    <lineage>
        <taxon>Bacteria</taxon>
        <taxon>Bacillati</taxon>
        <taxon>Actinomycetota</taxon>
        <taxon>Actinomycetes</taxon>
        <taxon>Kitasatosporales</taxon>
        <taxon>Streptomycetaceae</taxon>
        <taxon>Streptomyces</taxon>
    </lineage>
</organism>
<comment type="caution">
    <text evidence="2">The sequence shown here is derived from an EMBL/GenBank/DDBJ whole genome shotgun (WGS) entry which is preliminary data.</text>
</comment>
<sequence>MEECAYVPGRCARPRLRHPGRMLIVIGGLPGTGKTTLARLLAARIGAVHLRVDTIEQAIVRSGLARHPVGPAGYTVGYALAAEHLQQGLTVIAESVNPLAVTRDAWREAGTGAGVRVVEVEVVCSDPAEHRHRLATRSCDIPGLPQPDWQQVLDRDYEPWARERVVVDTAGQDPRESLESLVHRLGERGGAEPGPR</sequence>
<dbReference type="PANTHER" id="PTHR37807">
    <property type="entry name" value="OS07G0160300 PROTEIN"/>
    <property type="match status" value="1"/>
</dbReference>
<keyword evidence="2" id="KW-0418">Kinase</keyword>
<dbReference type="Gene3D" id="3.40.50.300">
    <property type="entry name" value="P-loop containing nucleotide triphosphate hydrolases"/>
    <property type="match status" value="1"/>
</dbReference>
<dbReference type="AlphaFoldDB" id="A0A7J0CZU8"/>
<keyword evidence="2" id="KW-0808">Transferase</keyword>
<gene>
    <name evidence="2" type="ORF">Smic_65140</name>
</gene>
<reference evidence="2 3" key="1">
    <citation type="submission" date="2020-05" db="EMBL/GenBank/DDBJ databases">
        <title>Whole genome shotgun sequence of Streptomyces microflavus NBRC 13062.</title>
        <authorList>
            <person name="Komaki H."/>
            <person name="Tamura T."/>
        </authorList>
    </citation>
    <scope>NUCLEOTIDE SEQUENCE [LARGE SCALE GENOMIC DNA]</scope>
    <source>
        <strain evidence="2 3">NBRC 13062</strain>
    </source>
</reference>
<dbReference type="EMBL" id="BLWD01000001">
    <property type="protein sequence ID" value="GFN07958.1"/>
    <property type="molecule type" value="Genomic_DNA"/>
</dbReference>
<feature type="compositionally biased region" description="Basic and acidic residues" evidence="1">
    <location>
        <begin position="173"/>
        <end position="196"/>
    </location>
</feature>
<proteinExistence type="predicted"/>
<evidence type="ECO:0000313" key="3">
    <source>
        <dbReference type="Proteomes" id="UP000498740"/>
    </source>
</evidence>